<feature type="region of interest" description="Disordered" evidence="7">
    <location>
        <begin position="128"/>
        <end position="147"/>
    </location>
</feature>
<evidence type="ECO:0000256" key="6">
    <source>
        <dbReference type="ARBA" id="ARBA00035183"/>
    </source>
</evidence>
<evidence type="ECO:0000256" key="7">
    <source>
        <dbReference type="SAM" id="MobiDB-lite"/>
    </source>
</evidence>
<keyword evidence="4" id="KW-0496">Mitochondrion</keyword>
<organism evidence="8 9">
    <name type="scientific">Hirsutella rhossiliensis</name>
    <dbReference type="NCBI Taxonomy" id="111463"/>
    <lineage>
        <taxon>Eukaryota</taxon>
        <taxon>Fungi</taxon>
        <taxon>Dikarya</taxon>
        <taxon>Ascomycota</taxon>
        <taxon>Pezizomycotina</taxon>
        <taxon>Sordariomycetes</taxon>
        <taxon>Hypocreomycetidae</taxon>
        <taxon>Hypocreales</taxon>
        <taxon>Ophiocordycipitaceae</taxon>
        <taxon>Hirsutella</taxon>
    </lineage>
</organism>
<dbReference type="EMBL" id="JAIZPD010000008">
    <property type="protein sequence ID" value="KAH0961507.1"/>
    <property type="molecule type" value="Genomic_DNA"/>
</dbReference>
<protein>
    <recommendedName>
        <fullName evidence="6">Large ribosomal subunit protein mL50</fullName>
    </recommendedName>
</protein>
<evidence type="ECO:0000256" key="4">
    <source>
        <dbReference type="ARBA" id="ARBA00023128"/>
    </source>
</evidence>
<dbReference type="OrthoDB" id="6220758at2759"/>
<dbReference type="RefSeq" id="XP_044719020.1">
    <property type="nucleotide sequence ID" value="XM_044866056.1"/>
</dbReference>
<dbReference type="Proteomes" id="UP000824596">
    <property type="component" value="Unassembled WGS sequence"/>
</dbReference>
<evidence type="ECO:0000256" key="2">
    <source>
        <dbReference type="ARBA" id="ARBA00008860"/>
    </source>
</evidence>
<dbReference type="Pfam" id="PF10501">
    <property type="entry name" value="Ribosomal_L50"/>
    <property type="match status" value="1"/>
</dbReference>
<keyword evidence="5" id="KW-0687">Ribonucleoprotein</keyword>
<dbReference type="AlphaFoldDB" id="A0A9P8MUY0"/>
<dbReference type="GeneID" id="68356714"/>
<evidence type="ECO:0000256" key="3">
    <source>
        <dbReference type="ARBA" id="ARBA00022980"/>
    </source>
</evidence>
<keyword evidence="3" id="KW-0689">Ribosomal protein</keyword>
<comment type="caution">
    <text evidence="8">The sequence shown here is derived from an EMBL/GenBank/DDBJ whole genome shotgun (WGS) entry which is preliminary data.</text>
</comment>
<evidence type="ECO:0000313" key="8">
    <source>
        <dbReference type="EMBL" id="KAH0961507.1"/>
    </source>
</evidence>
<comment type="similarity">
    <text evidence="2">Belongs to the mitochondrion-specific ribosomal protein mL50 family.</text>
</comment>
<dbReference type="GO" id="GO:0005840">
    <property type="term" value="C:ribosome"/>
    <property type="evidence" value="ECO:0007669"/>
    <property type="project" value="UniProtKB-KW"/>
</dbReference>
<comment type="subcellular location">
    <subcellularLocation>
        <location evidence="1">Mitochondrion</location>
    </subcellularLocation>
</comment>
<feature type="region of interest" description="Disordered" evidence="7">
    <location>
        <begin position="50"/>
        <end position="84"/>
    </location>
</feature>
<name>A0A9P8MUY0_9HYPO</name>
<accession>A0A9P8MUY0</accession>
<dbReference type="GO" id="GO:0005739">
    <property type="term" value="C:mitochondrion"/>
    <property type="evidence" value="ECO:0007669"/>
    <property type="project" value="UniProtKB-SubCell"/>
</dbReference>
<dbReference type="GO" id="GO:1990904">
    <property type="term" value="C:ribonucleoprotein complex"/>
    <property type="evidence" value="ECO:0007669"/>
    <property type="project" value="UniProtKB-KW"/>
</dbReference>
<gene>
    <name evidence="8" type="ORF">HRG_07585</name>
</gene>
<sequence length="471" mass="52941">MREQVLCTALPACLGWAGRPYLAWGVQLHPPERLATADWPADLAHLLAPKKSQAAHHETSRRRYGRRLNDHASNTADGDPGAPETGGCASVFLDETVLRRLSCRFHHVRYPSRQLKLETEHVSNLPDEALEPQPQSQPQPQPEETTSAAWETRLVLPPKRTEALVEKEVKASDPTYVPATDIEGLEEIPALKNWWDLPGHWGEESEFRGFGGVEKVTASAMVEIYLREAVVETLVLKHTGKLQRSAGRTWYQGDTRALRRALAIGIQVRSGKLWLKGDVDSLSKMIDPCEEEAETPVEEEAKSLVEDQVKAPVEGEAESPLPVEAIAESPPPEMVSLEEARQMIEKWGLGWKNIILDDQFKFALRKRLYQLTGIHIPDSRLGAVNTVQDMLVFATRDPRPPKLADALHRQRNLQRLRNVTVHSRRVGPIDKETAIGRWKVIEEELKKRDLPVRGTMGLSGNKEKDWLTGKL</sequence>
<keyword evidence="9" id="KW-1185">Reference proteome</keyword>
<proteinExistence type="inferred from homology"/>
<dbReference type="InterPro" id="IPR018305">
    <property type="entry name" value="Ribosomal_m50"/>
</dbReference>
<evidence type="ECO:0000256" key="5">
    <source>
        <dbReference type="ARBA" id="ARBA00023274"/>
    </source>
</evidence>
<evidence type="ECO:0000313" key="9">
    <source>
        <dbReference type="Proteomes" id="UP000824596"/>
    </source>
</evidence>
<reference evidence="8" key="1">
    <citation type="submission" date="2021-09" db="EMBL/GenBank/DDBJ databases">
        <title>A high-quality genome of the endoparasitic fungus Hirsutella rhossiliensis with a comparison of Hirsutella genomes reveals transposable elements contributing to genome size variation.</title>
        <authorList>
            <person name="Lin R."/>
            <person name="Jiao Y."/>
            <person name="Sun X."/>
            <person name="Ling J."/>
            <person name="Xie B."/>
            <person name="Cheng X."/>
        </authorList>
    </citation>
    <scope>NUCLEOTIDE SEQUENCE</scope>
    <source>
        <strain evidence="8">HR02</strain>
    </source>
</reference>
<evidence type="ECO:0000256" key="1">
    <source>
        <dbReference type="ARBA" id="ARBA00004173"/>
    </source>
</evidence>